<evidence type="ECO:0000313" key="5">
    <source>
        <dbReference type="EMBL" id="KYK54910.1"/>
    </source>
</evidence>
<dbReference type="InterPro" id="IPR008266">
    <property type="entry name" value="Tyr_kinase_AS"/>
</dbReference>
<evidence type="ECO:0000256" key="3">
    <source>
        <dbReference type="ARBA" id="ARBA00048679"/>
    </source>
</evidence>
<evidence type="ECO:0000259" key="4">
    <source>
        <dbReference type="Pfam" id="PF01636"/>
    </source>
</evidence>
<name>A0A151GCT2_DRECN</name>
<dbReference type="SUPFAM" id="SSF56112">
    <property type="entry name" value="Protein kinase-like (PK-like)"/>
    <property type="match status" value="1"/>
</dbReference>
<keyword evidence="5" id="KW-0808">Transferase</keyword>
<dbReference type="RefSeq" id="XP_040654262.1">
    <property type="nucleotide sequence ID" value="XM_040804158.1"/>
</dbReference>
<organism evidence="5 6">
    <name type="scientific">Drechmeria coniospora</name>
    <name type="common">Nematophagous fungus</name>
    <name type="synonym">Meria coniospora</name>
    <dbReference type="NCBI Taxonomy" id="98403"/>
    <lineage>
        <taxon>Eukaryota</taxon>
        <taxon>Fungi</taxon>
        <taxon>Dikarya</taxon>
        <taxon>Ascomycota</taxon>
        <taxon>Pezizomycotina</taxon>
        <taxon>Sordariomycetes</taxon>
        <taxon>Hypocreomycetidae</taxon>
        <taxon>Hypocreales</taxon>
        <taxon>Ophiocordycipitaceae</taxon>
        <taxon>Drechmeria</taxon>
    </lineage>
</organism>
<dbReference type="Proteomes" id="UP000076580">
    <property type="component" value="Chromosome 03"/>
</dbReference>
<dbReference type="InParanoid" id="A0A151GCT2"/>
<comment type="catalytic activity">
    <reaction evidence="3">
        <text>L-seryl-[protein] + ATP = O-phospho-L-seryl-[protein] + ADP + H(+)</text>
        <dbReference type="Rhea" id="RHEA:17989"/>
        <dbReference type="Rhea" id="RHEA-COMP:9863"/>
        <dbReference type="Rhea" id="RHEA-COMP:11604"/>
        <dbReference type="ChEBI" id="CHEBI:15378"/>
        <dbReference type="ChEBI" id="CHEBI:29999"/>
        <dbReference type="ChEBI" id="CHEBI:30616"/>
        <dbReference type="ChEBI" id="CHEBI:83421"/>
        <dbReference type="ChEBI" id="CHEBI:456216"/>
        <dbReference type="EC" id="2.7.11.1"/>
    </reaction>
</comment>
<evidence type="ECO:0000256" key="2">
    <source>
        <dbReference type="ARBA" id="ARBA00047899"/>
    </source>
</evidence>
<dbReference type="GO" id="GO:0004674">
    <property type="term" value="F:protein serine/threonine kinase activity"/>
    <property type="evidence" value="ECO:0007669"/>
    <property type="project" value="UniProtKB-EC"/>
</dbReference>
<evidence type="ECO:0000256" key="1">
    <source>
        <dbReference type="ARBA" id="ARBA00012513"/>
    </source>
</evidence>
<dbReference type="Gene3D" id="3.90.1200.10">
    <property type="match status" value="1"/>
</dbReference>
<dbReference type="EMBL" id="LAYC01000003">
    <property type="protein sequence ID" value="KYK54910.1"/>
    <property type="molecule type" value="Genomic_DNA"/>
</dbReference>
<dbReference type="EC" id="2.7.11.1" evidence="1"/>
<sequence length="429" mass="46852">MAVISHLLGYDRRLAAVEKLVRDHGLQPSKISTMAYSEQYAYPYNNYLFRVDLATPASSAFLPGTQPGTTKAPSDGLSALVVKLSNPCASDVNNTNRVENDVAVQHLVRQSMSEAGLPPLVPAIYAWAPTTTNDEANETAFGWIMSELRSGVDLDTEFSSLGAEDKEMVLEQVAAALGAIQAAKLPENVTKFGGLTFNTSGQIVSGEATLRKGAPVDSYANWRAARLRGHLDRAAESAVIQGWKSNGVDKRIENFLNSGGLEKTLAGVDLQRKGLVHGDFTMNNLLFDKDSKRITAVLDFDWSFVSNPLDEFLSSLFDVGGQIDLDNSELDAAILSGDFSTPTKLEDEAGKKWEAARAWNATAKRNGVLTPSEIQGARQIVDLLRFQNLLCPYSLANESYVKKMGEEKTTERRVQTEADIVQWLSNHGF</sequence>
<gene>
    <name evidence="5" type="ORF">DCS_06871</name>
</gene>
<comment type="catalytic activity">
    <reaction evidence="2">
        <text>L-threonyl-[protein] + ATP = O-phospho-L-threonyl-[protein] + ADP + H(+)</text>
        <dbReference type="Rhea" id="RHEA:46608"/>
        <dbReference type="Rhea" id="RHEA-COMP:11060"/>
        <dbReference type="Rhea" id="RHEA-COMP:11605"/>
        <dbReference type="ChEBI" id="CHEBI:15378"/>
        <dbReference type="ChEBI" id="CHEBI:30013"/>
        <dbReference type="ChEBI" id="CHEBI:30616"/>
        <dbReference type="ChEBI" id="CHEBI:61977"/>
        <dbReference type="ChEBI" id="CHEBI:456216"/>
        <dbReference type="EC" id="2.7.11.1"/>
    </reaction>
</comment>
<dbReference type="InterPro" id="IPR002575">
    <property type="entry name" value="Aminoglycoside_PTrfase"/>
</dbReference>
<comment type="caution">
    <text evidence="5">The sequence shown here is derived from an EMBL/GenBank/DDBJ whole genome shotgun (WGS) entry which is preliminary data.</text>
</comment>
<dbReference type="AlphaFoldDB" id="A0A151GCT2"/>
<accession>A0A151GCT2</accession>
<dbReference type="STRING" id="98403.A0A151GCT2"/>
<dbReference type="PROSITE" id="PS00109">
    <property type="entry name" value="PROTEIN_KINASE_TYR"/>
    <property type="match status" value="1"/>
</dbReference>
<protein>
    <recommendedName>
        <fullName evidence="1">non-specific serine/threonine protein kinase</fullName>
        <ecNumber evidence="1">2.7.11.1</ecNumber>
    </recommendedName>
</protein>
<evidence type="ECO:0000313" key="6">
    <source>
        <dbReference type="Proteomes" id="UP000076580"/>
    </source>
</evidence>
<dbReference type="InterPro" id="IPR011009">
    <property type="entry name" value="Kinase-like_dom_sf"/>
</dbReference>
<keyword evidence="5" id="KW-0418">Kinase</keyword>
<reference evidence="5 6" key="1">
    <citation type="journal article" date="2016" name="Sci. Rep.">
        <title>Insights into Adaptations to a Near-Obligate Nematode Endoparasitic Lifestyle from the Finished Genome of Drechmeria coniospora.</title>
        <authorList>
            <person name="Zhang L."/>
            <person name="Zhou Z."/>
            <person name="Guo Q."/>
            <person name="Fokkens L."/>
            <person name="Miskei M."/>
            <person name="Pocsi I."/>
            <person name="Zhang W."/>
            <person name="Chen M."/>
            <person name="Wang L."/>
            <person name="Sun Y."/>
            <person name="Donzelli B.G."/>
            <person name="Gibson D.M."/>
            <person name="Nelson D.R."/>
            <person name="Luo J.G."/>
            <person name="Rep M."/>
            <person name="Liu H."/>
            <person name="Yang S."/>
            <person name="Wang J."/>
            <person name="Krasnoff S.B."/>
            <person name="Xu Y."/>
            <person name="Molnar I."/>
            <person name="Lin M."/>
        </authorList>
    </citation>
    <scope>NUCLEOTIDE SEQUENCE [LARGE SCALE GENOMIC DNA]</scope>
    <source>
        <strain evidence="5 6">ARSEF 6962</strain>
    </source>
</reference>
<dbReference type="PANTHER" id="PTHR21310">
    <property type="entry name" value="AMINOGLYCOSIDE PHOSPHOTRANSFERASE-RELATED-RELATED"/>
    <property type="match status" value="1"/>
</dbReference>
<proteinExistence type="predicted"/>
<feature type="domain" description="Aminoglycoside phosphotransferase" evidence="4">
    <location>
        <begin position="108"/>
        <end position="320"/>
    </location>
</feature>
<keyword evidence="6" id="KW-1185">Reference proteome</keyword>
<dbReference type="GeneID" id="63719514"/>
<dbReference type="PANTHER" id="PTHR21310:SF15">
    <property type="entry name" value="AMINOGLYCOSIDE PHOSPHOTRANSFERASE DOMAIN-CONTAINING PROTEIN"/>
    <property type="match status" value="1"/>
</dbReference>
<dbReference type="InterPro" id="IPR051678">
    <property type="entry name" value="AGP_Transferase"/>
</dbReference>
<dbReference type="Pfam" id="PF01636">
    <property type="entry name" value="APH"/>
    <property type="match status" value="1"/>
</dbReference>